<keyword evidence="4" id="KW-1185">Reference proteome</keyword>
<dbReference type="SUPFAM" id="SSF57625">
    <property type="entry name" value="Invertebrate chitin-binding proteins"/>
    <property type="match status" value="1"/>
</dbReference>
<dbReference type="Proteomes" id="UP001642540">
    <property type="component" value="Unassembled WGS sequence"/>
</dbReference>
<evidence type="ECO:0000256" key="1">
    <source>
        <dbReference type="SAM" id="SignalP"/>
    </source>
</evidence>
<dbReference type="Gene3D" id="2.170.140.10">
    <property type="entry name" value="Chitin binding domain"/>
    <property type="match status" value="1"/>
</dbReference>
<proteinExistence type="predicted"/>
<feature type="signal peptide" evidence="1">
    <location>
        <begin position="1"/>
        <end position="24"/>
    </location>
</feature>
<gene>
    <name evidence="3" type="ORF">ODALV1_LOCUS10741</name>
</gene>
<comment type="caution">
    <text evidence="3">The sequence shown here is derived from an EMBL/GenBank/DDBJ whole genome shotgun (WGS) entry which is preliminary data.</text>
</comment>
<accession>A0ABP1QJ76</accession>
<evidence type="ECO:0000259" key="2">
    <source>
        <dbReference type="PROSITE" id="PS50940"/>
    </source>
</evidence>
<protein>
    <recommendedName>
        <fullName evidence="2">Chitin-binding type-2 domain-containing protein</fullName>
    </recommendedName>
</protein>
<dbReference type="PROSITE" id="PS50940">
    <property type="entry name" value="CHIT_BIND_II"/>
    <property type="match status" value="1"/>
</dbReference>
<dbReference type="SMART" id="SM00494">
    <property type="entry name" value="ChtBD2"/>
    <property type="match status" value="2"/>
</dbReference>
<name>A0ABP1QJ76_9HEXA</name>
<feature type="domain" description="Chitin-binding type-2" evidence="2">
    <location>
        <begin position="65"/>
        <end position="121"/>
    </location>
</feature>
<keyword evidence="1" id="KW-0732">Signal</keyword>
<evidence type="ECO:0000313" key="4">
    <source>
        <dbReference type="Proteomes" id="UP001642540"/>
    </source>
</evidence>
<organism evidence="3 4">
    <name type="scientific">Orchesella dallaii</name>
    <dbReference type="NCBI Taxonomy" id="48710"/>
    <lineage>
        <taxon>Eukaryota</taxon>
        <taxon>Metazoa</taxon>
        <taxon>Ecdysozoa</taxon>
        <taxon>Arthropoda</taxon>
        <taxon>Hexapoda</taxon>
        <taxon>Collembola</taxon>
        <taxon>Entomobryomorpha</taxon>
        <taxon>Entomobryoidea</taxon>
        <taxon>Orchesellidae</taxon>
        <taxon>Orchesellinae</taxon>
        <taxon>Orchesella</taxon>
    </lineage>
</organism>
<dbReference type="EMBL" id="CAXLJM020000033">
    <property type="protein sequence ID" value="CAL8101131.1"/>
    <property type="molecule type" value="Genomic_DNA"/>
</dbReference>
<evidence type="ECO:0000313" key="3">
    <source>
        <dbReference type="EMBL" id="CAL8101131.1"/>
    </source>
</evidence>
<dbReference type="InterPro" id="IPR002557">
    <property type="entry name" value="Chitin-bd_dom"/>
</dbReference>
<dbReference type="InterPro" id="IPR036508">
    <property type="entry name" value="Chitin-bd_dom_sf"/>
</dbReference>
<feature type="chain" id="PRO_5046768501" description="Chitin-binding type-2 domain-containing protein" evidence="1">
    <location>
        <begin position="25"/>
        <end position="202"/>
    </location>
</feature>
<sequence length="202" mass="22503">MAAPSLTSLTCLFSLIIIVTLGSANPNSLDFPQRTNQELEDYCMKTGSTEADWNPDLITDNIAFNSLCEGTIGTFPNPCNCSEFIMCVWGYTFLWTCAAPDTSYLPFASLCSYSKNSECPKWKSTWESDNVPVRCETVGQRPWDAPLLLPADPTAICDEDYIMCFNFTEIGTGTCPEGKRFSKAYFGCIDKELCEEIDTILF</sequence>
<reference evidence="3 4" key="1">
    <citation type="submission" date="2024-08" db="EMBL/GenBank/DDBJ databases">
        <authorList>
            <person name="Cucini C."/>
            <person name="Frati F."/>
        </authorList>
    </citation>
    <scope>NUCLEOTIDE SEQUENCE [LARGE SCALE GENOMIC DNA]</scope>
</reference>